<proteinExistence type="predicted"/>
<accession>A0ABN9SS69</accession>
<reference evidence="1" key="1">
    <citation type="submission" date="2023-10" db="EMBL/GenBank/DDBJ databases">
        <authorList>
            <person name="Chen Y."/>
            <person name="Shah S."/>
            <person name="Dougan E. K."/>
            <person name="Thang M."/>
            <person name="Chan C."/>
        </authorList>
    </citation>
    <scope>NUCLEOTIDE SEQUENCE [LARGE SCALE GENOMIC DNA]</scope>
</reference>
<keyword evidence="2" id="KW-1185">Reference proteome</keyword>
<comment type="caution">
    <text evidence="1">The sequence shown here is derived from an EMBL/GenBank/DDBJ whole genome shotgun (WGS) entry which is preliminary data.</text>
</comment>
<evidence type="ECO:0000313" key="2">
    <source>
        <dbReference type="Proteomes" id="UP001189429"/>
    </source>
</evidence>
<organism evidence="1 2">
    <name type="scientific">Prorocentrum cordatum</name>
    <dbReference type="NCBI Taxonomy" id="2364126"/>
    <lineage>
        <taxon>Eukaryota</taxon>
        <taxon>Sar</taxon>
        <taxon>Alveolata</taxon>
        <taxon>Dinophyceae</taxon>
        <taxon>Prorocentrales</taxon>
        <taxon>Prorocentraceae</taxon>
        <taxon>Prorocentrum</taxon>
    </lineage>
</organism>
<sequence>MSSIPYFREPFWFIDLLEFQFEFVFVEISRTCTSSSLASEAMAAAAAAVVDYKNVAEAGVVAVKGFADVGGAATSGQCCLNKAAMINCTSSGDGKVLVKECPDCGYQYCSYHFRATGALASGGHCCRNDRGNNPSNSCAVLGLAQNRCSGKLTQCLTCAKKNPTQSWYCAYHISEGSWYGMMGGHVCG</sequence>
<name>A0ABN9SS69_9DINO</name>
<gene>
    <name evidence="1" type="ORF">PCOR1329_LOCUS32135</name>
</gene>
<protein>
    <recommendedName>
        <fullName evidence="3">Subtilisin</fullName>
    </recommendedName>
</protein>
<evidence type="ECO:0008006" key="3">
    <source>
        <dbReference type="Google" id="ProtNLM"/>
    </source>
</evidence>
<dbReference type="Proteomes" id="UP001189429">
    <property type="component" value="Unassembled WGS sequence"/>
</dbReference>
<dbReference type="EMBL" id="CAUYUJ010012903">
    <property type="protein sequence ID" value="CAK0834843.1"/>
    <property type="molecule type" value="Genomic_DNA"/>
</dbReference>
<evidence type="ECO:0000313" key="1">
    <source>
        <dbReference type="EMBL" id="CAK0834843.1"/>
    </source>
</evidence>